<dbReference type="InterPro" id="IPR013893">
    <property type="entry name" value="RNase_P_Rpp40"/>
</dbReference>
<comment type="caution">
    <text evidence="1">The sequence shown here is derived from an EMBL/GenBank/DDBJ whole genome shotgun (WGS) entry which is preliminary data.</text>
</comment>
<dbReference type="GO" id="GO:0000172">
    <property type="term" value="C:ribonuclease MRP complex"/>
    <property type="evidence" value="ECO:0007669"/>
    <property type="project" value="TreeGrafter"/>
</dbReference>
<dbReference type="PANTHER" id="PTHR15396:SF1">
    <property type="entry name" value="RIBONUCLEASE P PROTEIN SUBUNIT P40"/>
    <property type="match status" value="1"/>
</dbReference>
<reference evidence="1" key="1">
    <citation type="submission" date="2020-12" db="EMBL/GenBank/DDBJ databases">
        <title>Metabolic potential, ecology and presence of endohyphal bacteria is reflected in genomic diversity of Mucoromycotina.</title>
        <authorList>
            <person name="Muszewska A."/>
            <person name="Okrasinska A."/>
            <person name="Steczkiewicz K."/>
            <person name="Drgas O."/>
            <person name="Orlowska M."/>
            <person name="Perlinska-Lenart U."/>
            <person name="Aleksandrzak-Piekarczyk T."/>
            <person name="Szatraj K."/>
            <person name="Zielenkiewicz U."/>
            <person name="Pilsyk S."/>
            <person name="Malc E."/>
            <person name="Mieczkowski P."/>
            <person name="Kruszewska J.S."/>
            <person name="Biernat P."/>
            <person name="Pawlowska J."/>
        </authorList>
    </citation>
    <scope>NUCLEOTIDE SEQUENCE</scope>
    <source>
        <strain evidence="1">CBS 226.32</strain>
    </source>
</reference>
<gene>
    <name evidence="1" type="ORF">INT46_002603</name>
</gene>
<sequence>MSEKTYLPNDEPLKSYSDINYLDLEQHQHIWKRIIDSHPFNQSLTVFLPSCSINLATEHVNQNVGSYYQVESSLDFILEPSFFQNYIKSDQCQLIIHSINTNLNTDDVVVLLPTGQLYLSLLKDTFETFGMEAMGRSKADVKHGKHVVVVDLNSKSFKADSKQYNRLRWCFENTMKSAFKLNICAIDSLTGTTIDINFPSTLNSISKKGMQAEFETVTDINIPSFENIHHSMDQKPENWDNEAMQALEWLGLAHLKANRIKQHREKVDPFVSVYQPPLPLLENHHTGTLVKFKGFIPTTCIQNIMIIVRKMMASNITSQWASLTCWGYKDSPLTWSKIGHYEYLNSENDYTFLLLPNKKNAYVYQLYGSHHNKF</sequence>
<dbReference type="Proteomes" id="UP000650833">
    <property type="component" value="Unassembled WGS sequence"/>
</dbReference>
<evidence type="ECO:0000313" key="1">
    <source>
        <dbReference type="EMBL" id="KAG2209360.1"/>
    </source>
</evidence>
<evidence type="ECO:0000313" key="2">
    <source>
        <dbReference type="Proteomes" id="UP000650833"/>
    </source>
</evidence>
<organism evidence="1 2">
    <name type="scientific">Mucor plumbeus</name>
    <dbReference type="NCBI Taxonomy" id="97098"/>
    <lineage>
        <taxon>Eukaryota</taxon>
        <taxon>Fungi</taxon>
        <taxon>Fungi incertae sedis</taxon>
        <taxon>Mucoromycota</taxon>
        <taxon>Mucoromycotina</taxon>
        <taxon>Mucoromycetes</taxon>
        <taxon>Mucorales</taxon>
        <taxon>Mucorineae</taxon>
        <taxon>Mucoraceae</taxon>
        <taxon>Mucor</taxon>
    </lineage>
</organism>
<dbReference type="OrthoDB" id="63112at2759"/>
<dbReference type="EMBL" id="JAEPRC010000096">
    <property type="protein sequence ID" value="KAG2209360.1"/>
    <property type="molecule type" value="Genomic_DNA"/>
</dbReference>
<proteinExistence type="predicted"/>
<protein>
    <submittedName>
        <fullName evidence="1">Uncharacterized protein</fullName>
    </submittedName>
</protein>
<dbReference type="GO" id="GO:0000447">
    <property type="term" value="P:endonucleolytic cleavage in ITS1 to separate SSU-rRNA from 5.8S rRNA and LSU-rRNA from tricistronic rRNA transcript (SSU-rRNA, 5.8S rRNA, LSU-rRNA)"/>
    <property type="evidence" value="ECO:0007669"/>
    <property type="project" value="TreeGrafter"/>
</dbReference>
<dbReference type="PANTHER" id="PTHR15396">
    <property type="entry name" value="RIBONUCLEASE P PROTEIN SUBUNIT P40"/>
    <property type="match status" value="1"/>
</dbReference>
<dbReference type="GO" id="GO:0000171">
    <property type="term" value="F:ribonuclease MRP activity"/>
    <property type="evidence" value="ECO:0007669"/>
    <property type="project" value="TreeGrafter"/>
</dbReference>
<keyword evidence="2" id="KW-1185">Reference proteome</keyword>
<dbReference type="Pfam" id="PF08584">
    <property type="entry name" value="Ribonuc_P_40"/>
    <property type="match status" value="1"/>
</dbReference>
<name>A0A8H7V6T9_9FUNG</name>
<dbReference type="GO" id="GO:0004526">
    <property type="term" value="F:ribonuclease P activity"/>
    <property type="evidence" value="ECO:0007669"/>
    <property type="project" value="TreeGrafter"/>
</dbReference>
<dbReference type="AlphaFoldDB" id="A0A8H7V6T9"/>
<dbReference type="GO" id="GO:0030681">
    <property type="term" value="C:multimeric ribonuclease P complex"/>
    <property type="evidence" value="ECO:0007669"/>
    <property type="project" value="TreeGrafter"/>
</dbReference>
<accession>A0A8H7V6T9</accession>
<dbReference type="GO" id="GO:0001682">
    <property type="term" value="P:tRNA 5'-leader removal"/>
    <property type="evidence" value="ECO:0007669"/>
    <property type="project" value="InterPro"/>
</dbReference>